<dbReference type="GO" id="GO:0003700">
    <property type="term" value="F:DNA-binding transcription factor activity"/>
    <property type="evidence" value="ECO:0007669"/>
    <property type="project" value="InterPro"/>
</dbReference>
<dbReference type="InterPro" id="IPR055081">
    <property type="entry name" value="NLP1-9_GAF"/>
</dbReference>
<dbReference type="PANTHER" id="PTHR32002:SF49">
    <property type="entry name" value="BILE ACID:SODIUM SYMPORTER_ARSENICAL RESISTANCE PROTEIN ACR3-RELATED"/>
    <property type="match status" value="1"/>
</dbReference>
<feature type="domain" description="PB1" evidence="1">
    <location>
        <begin position="436"/>
        <end position="518"/>
    </location>
</feature>
<dbReference type="PROSITE" id="PS51745">
    <property type="entry name" value="PB1"/>
    <property type="match status" value="1"/>
</dbReference>
<dbReference type="InterPro" id="IPR000270">
    <property type="entry name" value="PB1_dom"/>
</dbReference>
<name>A0A5J4ZNX2_9ASTE</name>
<evidence type="ECO:0000259" key="1">
    <source>
        <dbReference type="PROSITE" id="PS51745"/>
    </source>
</evidence>
<gene>
    <name evidence="2" type="ORF">F0562_013624</name>
</gene>
<dbReference type="PANTHER" id="PTHR32002">
    <property type="entry name" value="PROTEIN NLP8"/>
    <property type="match status" value="1"/>
</dbReference>
<evidence type="ECO:0000313" key="3">
    <source>
        <dbReference type="Proteomes" id="UP000325577"/>
    </source>
</evidence>
<dbReference type="Proteomes" id="UP000325577">
    <property type="component" value="Linkage Group LG6"/>
</dbReference>
<dbReference type="Pfam" id="PF22922">
    <property type="entry name" value="GAF_NLP"/>
    <property type="match status" value="1"/>
</dbReference>
<keyword evidence="3" id="KW-1185">Reference proteome</keyword>
<dbReference type="OrthoDB" id="6270329at2759"/>
<protein>
    <recommendedName>
        <fullName evidence="1">PB1 domain-containing protein</fullName>
    </recommendedName>
</protein>
<reference evidence="2 3" key="1">
    <citation type="submission" date="2019-09" db="EMBL/GenBank/DDBJ databases">
        <title>A chromosome-level genome assembly of the Chinese tupelo Nyssa sinensis.</title>
        <authorList>
            <person name="Yang X."/>
            <person name="Kang M."/>
            <person name="Yang Y."/>
            <person name="Xiong H."/>
            <person name="Wang M."/>
            <person name="Zhang Z."/>
            <person name="Wang Z."/>
            <person name="Wu H."/>
            <person name="Ma T."/>
            <person name="Liu J."/>
            <person name="Xi Z."/>
        </authorList>
    </citation>
    <scope>NUCLEOTIDE SEQUENCE [LARGE SCALE GENOMIC DNA]</scope>
    <source>
        <strain evidence="2">J267</strain>
        <tissue evidence="2">Leaf</tissue>
    </source>
</reference>
<dbReference type="Pfam" id="PF00564">
    <property type="entry name" value="PB1"/>
    <property type="match status" value="1"/>
</dbReference>
<sequence length="518" mass="58503">MSELQQFGTPTEEGPIYDENYFLSQFGEKLCFKPPNFSSTLWVFWSSTDQSSCPSLNSDKIEDQVRSVLHDMKVMELRVGTPGILIQFWAPVIIDGQRFLTTSNQPFALTSIDEILCSYRKCSVKYKFNVKEDLGFPAHAFRQKLPLLTPDLRYFSKQEHPWWRCVSNSYLQDLYAFPVFDASGQFCTGIIEFVAAPEFFPRFGAIKQSFHNLGALNDKPCILNGLKFFNLNAWDEIDKAFEVLRKNLELPLVVIWVPCRQCSDVAYSGIPDKSCTSFYENSVQVLHAVTARSSFELRFIDLHLKRGQGVAGKAYLSRNACFCSDITHFSFSDYPLAHLARFNNLAGSFAICLRGGHTGDDDYVLEFLLPRNETTGYPQTLLDSILATMKQHLPSFKLASGQELGLGLSVEVINLPLTQAGVSVDHTSPHVTAIQDVSIKASYGGSVIKFKLSRTSGMVNLEEEIAKRLRIRSFRIFYWDEEGDKILLPSECDADLRLCLETSIRLGITPIKMLVELD</sequence>
<dbReference type="EMBL" id="CM018049">
    <property type="protein sequence ID" value="KAA8519368.1"/>
    <property type="molecule type" value="Genomic_DNA"/>
</dbReference>
<evidence type="ECO:0000313" key="2">
    <source>
        <dbReference type="EMBL" id="KAA8519368.1"/>
    </source>
</evidence>
<dbReference type="SMART" id="SM00666">
    <property type="entry name" value="PB1"/>
    <property type="match status" value="1"/>
</dbReference>
<accession>A0A5J4ZNX2</accession>
<organism evidence="2 3">
    <name type="scientific">Nyssa sinensis</name>
    <dbReference type="NCBI Taxonomy" id="561372"/>
    <lineage>
        <taxon>Eukaryota</taxon>
        <taxon>Viridiplantae</taxon>
        <taxon>Streptophyta</taxon>
        <taxon>Embryophyta</taxon>
        <taxon>Tracheophyta</taxon>
        <taxon>Spermatophyta</taxon>
        <taxon>Magnoliopsida</taxon>
        <taxon>eudicotyledons</taxon>
        <taxon>Gunneridae</taxon>
        <taxon>Pentapetalae</taxon>
        <taxon>asterids</taxon>
        <taxon>Cornales</taxon>
        <taxon>Nyssaceae</taxon>
        <taxon>Nyssa</taxon>
    </lineage>
</organism>
<dbReference type="InterPro" id="IPR053793">
    <property type="entry name" value="PB1-like"/>
</dbReference>
<proteinExistence type="predicted"/>
<dbReference type="SUPFAM" id="SSF54277">
    <property type="entry name" value="CAD &amp; PB1 domains"/>
    <property type="match status" value="1"/>
</dbReference>
<dbReference type="Gene3D" id="3.10.20.90">
    <property type="entry name" value="Phosphatidylinositol 3-kinase Catalytic Subunit, Chain A, domain 1"/>
    <property type="match status" value="1"/>
</dbReference>
<dbReference type="AlphaFoldDB" id="A0A5J4ZNX2"/>
<dbReference type="InterPro" id="IPR045012">
    <property type="entry name" value="NLP"/>
</dbReference>